<protein>
    <submittedName>
        <fullName evidence="3">Uncharacterized protein</fullName>
    </submittedName>
</protein>
<dbReference type="EMBL" id="MU827784">
    <property type="protein sequence ID" value="KAJ7334370.1"/>
    <property type="molecule type" value="Genomic_DNA"/>
</dbReference>
<proteinExistence type="predicted"/>
<name>A0A9X0CGP5_9CNID</name>
<feature type="compositionally biased region" description="Basic and acidic residues" evidence="1">
    <location>
        <begin position="105"/>
        <end position="121"/>
    </location>
</feature>
<keyword evidence="2" id="KW-0732">Signal</keyword>
<evidence type="ECO:0000313" key="4">
    <source>
        <dbReference type="Proteomes" id="UP001163046"/>
    </source>
</evidence>
<evidence type="ECO:0000256" key="2">
    <source>
        <dbReference type="SAM" id="SignalP"/>
    </source>
</evidence>
<reference evidence="3" key="1">
    <citation type="submission" date="2023-01" db="EMBL/GenBank/DDBJ databases">
        <title>Genome assembly of the deep-sea coral Lophelia pertusa.</title>
        <authorList>
            <person name="Herrera S."/>
            <person name="Cordes E."/>
        </authorList>
    </citation>
    <scope>NUCLEOTIDE SEQUENCE</scope>
    <source>
        <strain evidence="3">USNM1676648</strain>
        <tissue evidence="3">Polyp</tissue>
    </source>
</reference>
<accession>A0A9X0CGP5</accession>
<sequence length="236" mass="26270">MNSYPFLLFLSFLLFQGSQNIGGVEQKRADYDNLVVTDGLELQKVLEQSARGNVPTTATTLSDEEGKDLQSAPATGLEDSSSDTGEDGSRKNIVEDSADSGGQVLEDKKNSNDVESKELSKNKRRLTPVNDRGSKNRHDIIRTNRNYELKERLNIDSEGNKDQRHATRDSVAKIGENKLVRTAEEGKTAEFESSNAGNTVRSRFELVSFYTASTLHLESKKHASQSPSWTTFIFYL</sequence>
<feature type="signal peptide" evidence="2">
    <location>
        <begin position="1"/>
        <end position="23"/>
    </location>
</feature>
<dbReference type="AlphaFoldDB" id="A0A9X0CGP5"/>
<feature type="region of interest" description="Disordered" evidence="1">
    <location>
        <begin position="50"/>
        <end position="140"/>
    </location>
</feature>
<evidence type="ECO:0000313" key="3">
    <source>
        <dbReference type="EMBL" id="KAJ7334370.1"/>
    </source>
</evidence>
<organism evidence="3 4">
    <name type="scientific">Desmophyllum pertusum</name>
    <dbReference type="NCBI Taxonomy" id="174260"/>
    <lineage>
        <taxon>Eukaryota</taxon>
        <taxon>Metazoa</taxon>
        <taxon>Cnidaria</taxon>
        <taxon>Anthozoa</taxon>
        <taxon>Hexacorallia</taxon>
        <taxon>Scleractinia</taxon>
        <taxon>Caryophylliina</taxon>
        <taxon>Caryophylliidae</taxon>
        <taxon>Desmophyllum</taxon>
    </lineage>
</organism>
<feature type="compositionally biased region" description="Polar residues" evidence="1">
    <location>
        <begin position="50"/>
        <end position="61"/>
    </location>
</feature>
<feature type="chain" id="PRO_5040759168" evidence="2">
    <location>
        <begin position="24"/>
        <end position="236"/>
    </location>
</feature>
<comment type="caution">
    <text evidence="3">The sequence shown here is derived from an EMBL/GenBank/DDBJ whole genome shotgun (WGS) entry which is preliminary data.</text>
</comment>
<dbReference type="OrthoDB" id="6270617at2759"/>
<gene>
    <name evidence="3" type="ORF">OS493_014681</name>
</gene>
<evidence type="ECO:0000256" key="1">
    <source>
        <dbReference type="SAM" id="MobiDB-lite"/>
    </source>
</evidence>
<keyword evidence="4" id="KW-1185">Reference proteome</keyword>
<dbReference type="Proteomes" id="UP001163046">
    <property type="component" value="Unassembled WGS sequence"/>
</dbReference>